<evidence type="ECO:0000256" key="1">
    <source>
        <dbReference type="SAM" id="MobiDB-lite"/>
    </source>
</evidence>
<dbReference type="RefSeq" id="XP_011313840.1">
    <property type="nucleotide sequence ID" value="XM_011315538.1"/>
</dbReference>
<accession>A0A9R1TQH4</accession>
<dbReference type="KEGG" id="fas:105273232"/>
<keyword evidence="3" id="KW-1185">Reference proteome</keyword>
<evidence type="ECO:0000313" key="4">
    <source>
        <dbReference type="RefSeq" id="XP_011313840.1"/>
    </source>
</evidence>
<keyword evidence="2" id="KW-0812">Transmembrane</keyword>
<dbReference type="Proteomes" id="UP000694866">
    <property type="component" value="Unplaced"/>
</dbReference>
<proteinExistence type="predicted"/>
<reference evidence="4" key="1">
    <citation type="submission" date="2025-08" db="UniProtKB">
        <authorList>
            <consortium name="RefSeq"/>
        </authorList>
    </citation>
    <scope>IDENTIFICATION</scope>
    <source>
        <strain evidence="4">USDA-PBARC FA_bdor</strain>
        <tissue evidence="4">Whole organism</tissue>
    </source>
</reference>
<name>A0A9R1TQH4_9HYME</name>
<keyword evidence="2" id="KW-0472">Membrane</keyword>
<evidence type="ECO:0000256" key="2">
    <source>
        <dbReference type="SAM" id="Phobius"/>
    </source>
</evidence>
<keyword evidence="2" id="KW-1133">Transmembrane helix</keyword>
<evidence type="ECO:0000313" key="3">
    <source>
        <dbReference type="Proteomes" id="UP000694866"/>
    </source>
</evidence>
<dbReference type="AlphaFoldDB" id="A0A9R1TQH4"/>
<dbReference type="GeneID" id="105273232"/>
<feature type="region of interest" description="Disordered" evidence="1">
    <location>
        <begin position="202"/>
        <end position="231"/>
    </location>
</feature>
<organism evidence="3 4">
    <name type="scientific">Fopius arisanus</name>
    <dbReference type="NCBI Taxonomy" id="64838"/>
    <lineage>
        <taxon>Eukaryota</taxon>
        <taxon>Metazoa</taxon>
        <taxon>Ecdysozoa</taxon>
        <taxon>Arthropoda</taxon>
        <taxon>Hexapoda</taxon>
        <taxon>Insecta</taxon>
        <taxon>Pterygota</taxon>
        <taxon>Neoptera</taxon>
        <taxon>Endopterygota</taxon>
        <taxon>Hymenoptera</taxon>
        <taxon>Apocrita</taxon>
        <taxon>Ichneumonoidea</taxon>
        <taxon>Braconidae</taxon>
        <taxon>Opiinae</taxon>
        <taxon>Fopius</taxon>
    </lineage>
</organism>
<feature type="transmembrane region" description="Helical" evidence="2">
    <location>
        <begin position="270"/>
        <end position="294"/>
    </location>
</feature>
<sequence length="438" mass="50272">MSPDDILSFDLLPGTFLLDPNKNDGIANGNILGDNFTMDGTYEEAFNKMDYHRKRMNEYLCHGFIAEEIFREVKLTRVKRLEDPMMNSIPDFLGDENVTVHDKLLSDEGSSKYKEWLQRTTTLDDVYRHYMPKKVQKKILKKGIVHDFEQFDGEVTGYAMPGPVAPGKIGSYYDEGEGNYELMREEIIGIEEENILELISSPGDHHQYSQPPTGHHYSHPPAPPPSYHHMPHSEIVPIIHEEHYYEADHDDESWHDVSWKGKGELTIRDFFEIALTALAFLAFGLFIIQLLLAITNPATTTTTTTTAAEGLRIKRNIFTPNFSYQSNSELNELAHRVLRSIEAAMVAEQDTGRCLRWTLCRDNRHSRTMNSAQKLWVPVWSVGMSWLCGRMVRQSTWPAMFDSIKASILGLGGANCDDLYPGCDLVTERRKRRRRRRK</sequence>
<gene>
    <name evidence="4" type="primary">LOC105273232</name>
</gene>
<dbReference type="OrthoDB" id="6597267at2759"/>
<protein>
    <submittedName>
        <fullName evidence="4">Uncharacterized protein</fullName>
    </submittedName>
</protein>